<evidence type="ECO:0000259" key="1">
    <source>
        <dbReference type="PROSITE" id="PS51782"/>
    </source>
</evidence>
<dbReference type="PROSITE" id="PS51782">
    <property type="entry name" value="LYSM"/>
    <property type="match status" value="1"/>
</dbReference>
<name>E4TGT8_CALNY</name>
<dbReference type="PANTHER" id="PTHR34700:SF4">
    <property type="entry name" value="PHAGE-LIKE ELEMENT PBSX PROTEIN XKDP"/>
    <property type="match status" value="1"/>
</dbReference>
<sequence precursor="true">MNRLFYFLAIFLISGLVFADINYEIKKGDTLWGISKRFYKNPFKWPVIWKYNTYISNPDLIYPKKFVIIPLKSRADKESTGYAEIDLSKFERLTDAAGQFTPENSIALKEDPDTLKSLGFIRQTSPEVKDNEKFEHIKRVLGFYKDGQYELVFESPITSEVVSIQDGKFNAADGDIVYVVSEKSLLVGDKVVFLEPLKSEDKFVVYSYAGEGVVYKKSGNSYQVRTTKVYDAIRSGLKVVDYIKNDFPMPVEFVKTDLDKKGVIIGMQQNSSMSGQGYTAVLNIGKNSGIKPGDIFSIYRYAEEGGFKNKVVVGEGVVVYAQDRYATLAILSNKQEIMEGDLVSLDMVALQ</sequence>
<dbReference type="InterPro" id="IPR036779">
    <property type="entry name" value="LysM_dom_sf"/>
</dbReference>
<dbReference type="InterPro" id="IPR018392">
    <property type="entry name" value="LysM"/>
</dbReference>
<dbReference type="RefSeq" id="WP_013450911.1">
    <property type="nucleotide sequence ID" value="NC_014758.1"/>
</dbReference>
<dbReference type="EMBL" id="CP002347">
    <property type="protein sequence ID" value="ADR18698.1"/>
    <property type="molecule type" value="Genomic_DNA"/>
</dbReference>
<gene>
    <name evidence="2" type="ordered locus">Calni_0787</name>
</gene>
<dbReference type="KEGG" id="cni:Calni_0787"/>
<reference evidence="2 3" key="2">
    <citation type="journal article" date="2011" name="Stand. Genomic Sci.">
        <title>Complete genome sequence of Calditerrivibrio nitroreducens type strain (Yu37-1).</title>
        <authorList>
            <person name="Pitluck S."/>
            <person name="Sikorski J."/>
            <person name="Zeytun A."/>
            <person name="Lapidus A."/>
            <person name="Nolan M."/>
            <person name="Lucas S."/>
            <person name="Hammon N."/>
            <person name="Deshpande S."/>
            <person name="Cheng J.F."/>
            <person name="Tapia R."/>
            <person name="Han C."/>
            <person name="Goodwin L."/>
            <person name="Liolios K."/>
            <person name="Pagani I."/>
            <person name="Ivanova N."/>
            <person name="Mavromatis K."/>
            <person name="Pati A."/>
            <person name="Chen A."/>
            <person name="Palaniappan K."/>
            <person name="Hauser L."/>
            <person name="Chang Y.J."/>
            <person name="Jeffries C.D."/>
            <person name="Detter J.C."/>
            <person name="Brambilla E."/>
            <person name="Djao O.D."/>
            <person name="Rohde M."/>
            <person name="Spring S."/>
            <person name="Goker M."/>
            <person name="Woyke T."/>
            <person name="Bristow J."/>
            <person name="Eisen J.A."/>
            <person name="Markowitz V."/>
            <person name="Hugenholtz P."/>
            <person name="Kyrpides N.C."/>
            <person name="Klenk H.P."/>
            <person name="Land M."/>
        </authorList>
    </citation>
    <scope>NUCLEOTIDE SEQUENCE [LARGE SCALE GENOMIC DNA]</scope>
    <source>
        <strain evidence="3">DSM 19672 / NBRC 101217 / Yu37-1</strain>
    </source>
</reference>
<dbReference type="Gene3D" id="3.10.350.10">
    <property type="entry name" value="LysM domain"/>
    <property type="match status" value="1"/>
</dbReference>
<dbReference type="STRING" id="768670.Calni_0787"/>
<evidence type="ECO:0000313" key="2">
    <source>
        <dbReference type="EMBL" id="ADR18698.1"/>
    </source>
</evidence>
<proteinExistence type="predicted"/>
<dbReference type="HOGENOM" id="CLU_789110_0_0_0"/>
<dbReference type="eggNOG" id="COG1652">
    <property type="taxonomic scope" value="Bacteria"/>
</dbReference>
<protein>
    <submittedName>
        <fullName evidence="2">Peptidoglycan-binding lysin domain</fullName>
    </submittedName>
</protein>
<organism evidence="2 3">
    <name type="scientific">Calditerrivibrio nitroreducens (strain DSM 19672 / NBRC 101217 / Yu37-1)</name>
    <dbReference type="NCBI Taxonomy" id="768670"/>
    <lineage>
        <taxon>Bacteria</taxon>
        <taxon>Pseudomonadati</taxon>
        <taxon>Deferribacterota</taxon>
        <taxon>Deferribacteres</taxon>
        <taxon>Deferribacterales</taxon>
        <taxon>Calditerrivibrionaceae</taxon>
    </lineage>
</organism>
<dbReference type="CAZy" id="CBM50">
    <property type="family name" value="Carbohydrate-Binding Module Family 50"/>
</dbReference>
<evidence type="ECO:0000313" key="3">
    <source>
        <dbReference type="Proteomes" id="UP000007039"/>
    </source>
</evidence>
<dbReference type="PANTHER" id="PTHR34700">
    <property type="entry name" value="POTASSIUM BINDING PROTEIN KBP"/>
    <property type="match status" value="1"/>
</dbReference>
<dbReference type="InterPro" id="IPR052196">
    <property type="entry name" value="Bact_Kbp"/>
</dbReference>
<dbReference type="SUPFAM" id="SSF54106">
    <property type="entry name" value="LysM domain"/>
    <property type="match status" value="1"/>
</dbReference>
<keyword evidence="3" id="KW-1185">Reference proteome</keyword>
<reference key="1">
    <citation type="submission" date="2010-11" db="EMBL/GenBank/DDBJ databases">
        <title>The complete genome of chromosome of Calditerrivibrio nitroreducens DSM 19672.</title>
        <authorList>
            <consortium name="US DOE Joint Genome Institute (JGI-PGF)"/>
            <person name="Lucas S."/>
            <person name="Copeland A."/>
            <person name="Lapidus A."/>
            <person name="Bruce D."/>
            <person name="Goodwin L."/>
            <person name="Pitluck S."/>
            <person name="Kyrpides N."/>
            <person name="Mavromatis K."/>
            <person name="Ivanova N."/>
            <person name="Mikhailova N."/>
            <person name="Zeytun A."/>
            <person name="Brettin T."/>
            <person name="Detter J.C."/>
            <person name="Tapia R."/>
            <person name="Han C."/>
            <person name="Land M."/>
            <person name="Hauser L."/>
            <person name="Markowitz V."/>
            <person name="Cheng J.-F."/>
            <person name="Hugenholtz P."/>
            <person name="Woyke T."/>
            <person name="Wu D."/>
            <person name="Spring S."/>
            <person name="Schroeder M."/>
            <person name="Brambilla E."/>
            <person name="Klenk H.-P."/>
            <person name="Eisen J.A."/>
        </authorList>
    </citation>
    <scope>NUCLEOTIDE SEQUENCE [LARGE SCALE GENOMIC DNA]</scope>
    <source>
        <strain>DSM 19672</strain>
    </source>
</reference>
<accession>E4TGT8</accession>
<dbReference type="Pfam" id="PF01476">
    <property type="entry name" value="LysM"/>
    <property type="match status" value="1"/>
</dbReference>
<dbReference type="OrthoDB" id="9765158at2"/>
<dbReference type="CDD" id="cd00118">
    <property type="entry name" value="LysM"/>
    <property type="match status" value="1"/>
</dbReference>
<dbReference type="SMART" id="SM00257">
    <property type="entry name" value="LysM"/>
    <property type="match status" value="1"/>
</dbReference>
<dbReference type="Proteomes" id="UP000007039">
    <property type="component" value="Chromosome"/>
</dbReference>
<feature type="domain" description="LysM" evidence="1">
    <location>
        <begin position="21"/>
        <end position="69"/>
    </location>
</feature>
<dbReference type="AlphaFoldDB" id="E4TGT8"/>